<dbReference type="RefSeq" id="WP_379876690.1">
    <property type="nucleotide sequence ID" value="NZ_JBHUIP010000012.1"/>
</dbReference>
<keyword evidence="1" id="KW-0449">Lipoprotein</keyword>
<dbReference type="Pfam" id="PF04390">
    <property type="entry name" value="LptE"/>
    <property type="match status" value="1"/>
</dbReference>
<dbReference type="Gene3D" id="3.30.160.150">
    <property type="entry name" value="Lipoprotein like domain"/>
    <property type="match status" value="1"/>
</dbReference>
<evidence type="ECO:0000313" key="2">
    <source>
        <dbReference type="Proteomes" id="UP001597295"/>
    </source>
</evidence>
<accession>A0ABW5DWQ4</accession>
<proteinExistence type="predicted"/>
<organism evidence="1 2">
    <name type="scientific">Lacibacterium aquatile</name>
    <dbReference type="NCBI Taxonomy" id="1168082"/>
    <lineage>
        <taxon>Bacteria</taxon>
        <taxon>Pseudomonadati</taxon>
        <taxon>Pseudomonadota</taxon>
        <taxon>Alphaproteobacteria</taxon>
        <taxon>Rhodospirillales</taxon>
        <taxon>Rhodospirillaceae</taxon>
    </lineage>
</organism>
<reference evidence="2" key="1">
    <citation type="journal article" date="2019" name="Int. J. Syst. Evol. Microbiol.">
        <title>The Global Catalogue of Microorganisms (GCM) 10K type strain sequencing project: providing services to taxonomists for standard genome sequencing and annotation.</title>
        <authorList>
            <consortium name="The Broad Institute Genomics Platform"/>
            <consortium name="The Broad Institute Genome Sequencing Center for Infectious Disease"/>
            <person name="Wu L."/>
            <person name="Ma J."/>
        </authorList>
    </citation>
    <scope>NUCLEOTIDE SEQUENCE [LARGE SCALE GENOMIC DNA]</scope>
    <source>
        <strain evidence="2">CGMCC 1.19062</strain>
    </source>
</reference>
<dbReference type="Proteomes" id="UP001597295">
    <property type="component" value="Unassembled WGS sequence"/>
</dbReference>
<gene>
    <name evidence="1" type="primary">lptE</name>
    <name evidence="1" type="ORF">ACFSM5_12265</name>
</gene>
<protein>
    <submittedName>
        <fullName evidence="1">LPS assembly lipoprotein LptE</fullName>
    </submittedName>
</protein>
<dbReference type="PROSITE" id="PS51257">
    <property type="entry name" value="PROKAR_LIPOPROTEIN"/>
    <property type="match status" value="1"/>
</dbReference>
<dbReference type="EMBL" id="JBHUIP010000012">
    <property type="protein sequence ID" value="MFD2263665.1"/>
    <property type="molecule type" value="Genomic_DNA"/>
</dbReference>
<sequence>MWSAKPLVALVAAAFLASCGPGGFQPLHGDRKGQVADTSLAAIQITPIPDRTGQLLRNYLTDRFAAGSAAARWRLDVKVVESGTSVGLQRDATTTYGRLALTADYTLTEIQSGRQLVKDQTRSLMGYVLLEGGFPSITAQNDARERAIREVGDQLATRLMARLAEGVPAPQAPKP</sequence>
<comment type="caution">
    <text evidence="1">The sequence shown here is derived from an EMBL/GenBank/DDBJ whole genome shotgun (WGS) entry which is preliminary data.</text>
</comment>
<name>A0ABW5DWQ4_9PROT</name>
<dbReference type="InterPro" id="IPR007485">
    <property type="entry name" value="LPS_assembly_LptE"/>
</dbReference>
<evidence type="ECO:0000313" key="1">
    <source>
        <dbReference type="EMBL" id="MFD2263665.1"/>
    </source>
</evidence>
<keyword evidence="2" id="KW-1185">Reference proteome</keyword>